<evidence type="ECO:0000313" key="3">
    <source>
        <dbReference type="EMBL" id="AVI50427.1"/>
    </source>
</evidence>
<sequence>MLTCKKHLFSLIDEVTYLNCATMSPFLQSVERIGIENLKRKSNPQNIKSQDFFTDRQLLKERFARLIHAPHPDCVSIIPSVSYGIGTVIKNIEFKRGDEIIVLEDQFPSNVYGWMELERTHDVKIVKVNAPPLTPGRGSIWNQRLLDAINEQTKVVAIPQVHWSDGTLFDLQAVRKKTLATEAYLIIDGTQSIGALPFSTSDIQPDALICGGYKWLMGAYGLGMAYYGERFYEGAPLEDNWINHQGSEDFTNLARYNPKFKPKASRFDMGESSNFIHVPMLAEAIRQIMDWTTEGIQQYCKEITYDAIQTLTNHGYYIEAPEYRGHHLFGIYTRGRKSMETIKQSLTESNIQVSYRGEAIRISPHLYNTREDLEKLVNCFI</sequence>
<dbReference type="AlphaFoldDB" id="A0A2S0HUR8"/>
<dbReference type="Gene3D" id="3.90.1150.10">
    <property type="entry name" value="Aspartate Aminotransferase, domain 1"/>
    <property type="match status" value="1"/>
</dbReference>
<dbReference type="OrthoDB" id="513408at2"/>
<dbReference type="Gene3D" id="3.40.640.10">
    <property type="entry name" value="Type I PLP-dependent aspartate aminotransferase-like (Major domain)"/>
    <property type="match status" value="1"/>
</dbReference>
<dbReference type="InterPro" id="IPR015421">
    <property type="entry name" value="PyrdxlP-dep_Trfase_major"/>
</dbReference>
<proteinExistence type="predicted"/>
<dbReference type="RefSeq" id="WP_105215259.1">
    <property type="nucleotide sequence ID" value="NZ_CP027062.1"/>
</dbReference>
<dbReference type="KEGG" id="aue:C5O00_04305"/>
<dbReference type="EMBL" id="CP027062">
    <property type="protein sequence ID" value="AVI50427.1"/>
    <property type="molecule type" value="Genomic_DNA"/>
</dbReference>
<evidence type="ECO:0000259" key="2">
    <source>
        <dbReference type="Pfam" id="PF00266"/>
    </source>
</evidence>
<organism evidence="3 4">
    <name type="scientific">Pukyongia salina</name>
    <dbReference type="NCBI Taxonomy" id="2094025"/>
    <lineage>
        <taxon>Bacteria</taxon>
        <taxon>Pseudomonadati</taxon>
        <taxon>Bacteroidota</taxon>
        <taxon>Flavobacteriia</taxon>
        <taxon>Flavobacteriales</taxon>
        <taxon>Flavobacteriaceae</taxon>
        <taxon>Pukyongia</taxon>
    </lineage>
</organism>
<keyword evidence="4" id="KW-1185">Reference proteome</keyword>
<dbReference type="InterPro" id="IPR015424">
    <property type="entry name" value="PyrdxlP-dep_Trfase"/>
</dbReference>
<name>A0A2S0HUR8_9FLAO</name>
<protein>
    <submittedName>
        <fullName evidence="3">Aminotransferase</fullName>
    </submittedName>
</protein>
<keyword evidence="3" id="KW-0808">Transferase</keyword>
<dbReference type="InterPro" id="IPR015422">
    <property type="entry name" value="PyrdxlP-dep_Trfase_small"/>
</dbReference>
<evidence type="ECO:0000313" key="4">
    <source>
        <dbReference type="Proteomes" id="UP000238442"/>
    </source>
</evidence>
<reference evidence="3 4" key="1">
    <citation type="submission" date="2018-02" db="EMBL/GenBank/DDBJ databases">
        <title>Genomic analysis of the strain RR4-38 isolated from a seawater recirculating aquaculture system.</title>
        <authorList>
            <person name="Kim Y.-S."/>
            <person name="Jang Y.H."/>
            <person name="Kim K.-H."/>
        </authorList>
    </citation>
    <scope>NUCLEOTIDE SEQUENCE [LARGE SCALE GENOMIC DNA]</scope>
    <source>
        <strain evidence="3 4">RR4-38</strain>
    </source>
</reference>
<keyword evidence="3" id="KW-0032">Aminotransferase</keyword>
<dbReference type="InterPro" id="IPR000192">
    <property type="entry name" value="Aminotrans_V_dom"/>
</dbReference>
<dbReference type="PANTHER" id="PTHR43586">
    <property type="entry name" value="CYSTEINE DESULFURASE"/>
    <property type="match status" value="1"/>
</dbReference>
<dbReference type="GO" id="GO:0008483">
    <property type="term" value="F:transaminase activity"/>
    <property type="evidence" value="ECO:0007669"/>
    <property type="project" value="UniProtKB-KW"/>
</dbReference>
<accession>A0A2S0HUR8</accession>
<dbReference type="SUPFAM" id="SSF53383">
    <property type="entry name" value="PLP-dependent transferases"/>
    <property type="match status" value="1"/>
</dbReference>
<evidence type="ECO:0000256" key="1">
    <source>
        <dbReference type="ARBA" id="ARBA00022898"/>
    </source>
</evidence>
<dbReference type="PANTHER" id="PTHR43586:SF15">
    <property type="entry name" value="BLR3095 PROTEIN"/>
    <property type="match status" value="1"/>
</dbReference>
<dbReference type="Proteomes" id="UP000238442">
    <property type="component" value="Chromosome"/>
</dbReference>
<gene>
    <name evidence="3" type="ORF">C5O00_04305</name>
</gene>
<feature type="domain" description="Aminotransferase class V" evidence="2">
    <location>
        <begin position="57"/>
        <end position="376"/>
    </location>
</feature>
<dbReference type="Pfam" id="PF00266">
    <property type="entry name" value="Aminotran_5"/>
    <property type="match status" value="1"/>
</dbReference>
<keyword evidence="1" id="KW-0663">Pyridoxal phosphate</keyword>